<feature type="region of interest" description="Disordered" evidence="1">
    <location>
        <begin position="62"/>
        <end position="115"/>
    </location>
</feature>
<evidence type="ECO:0000256" key="1">
    <source>
        <dbReference type="SAM" id="MobiDB-lite"/>
    </source>
</evidence>
<organism evidence="2 3">
    <name type="scientific">Cerrena zonata</name>
    <dbReference type="NCBI Taxonomy" id="2478898"/>
    <lineage>
        <taxon>Eukaryota</taxon>
        <taxon>Fungi</taxon>
        <taxon>Dikarya</taxon>
        <taxon>Basidiomycota</taxon>
        <taxon>Agaricomycotina</taxon>
        <taxon>Agaricomycetes</taxon>
        <taxon>Polyporales</taxon>
        <taxon>Cerrenaceae</taxon>
        <taxon>Cerrena</taxon>
    </lineage>
</organism>
<dbReference type="AlphaFoldDB" id="A0AAW0GM24"/>
<name>A0AAW0GM24_9APHY</name>
<proteinExistence type="predicted"/>
<evidence type="ECO:0000313" key="2">
    <source>
        <dbReference type="EMBL" id="KAK7694633.1"/>
    </source>
</evidence>
<gene>
    <name evidence="2" type="ORF">QCA50_001820</name>
</gene>
<sequence length="129" mass="14073">MSPSGSEGLTLQPSLHLVHIETSLYKSEWAFRNLRQLLLSSTLRCSIYMKKPSKSIDYFAPTFPTPESSADSGPATSNWCPLTTHNSHPSRRTSLARGLSARDSPAHNTCSPHGDHALAGTSDSIWALH</sequence>
<protein>
    <submittedName>
        <fullName evidence="2">Uncharacterized protein</fullName>
    </submittedName>
</protein>
<dbReference type="EMBL" id="JASBNA010000002">
    <property type="protein sequence ID" value="KAK7694633.1"/>
    <property type="molecule type" value="Genomic_DNA"/>
</dbReference>
<evidence type="ECO:0000313" key="3">
    <source>
        <dbReference type="Proteomes" id="UP001385951"/>
    </source>
</evidence>
<accession>A0AAW0GM24</accession>
<dbReference type="Proteomes" id="UP001385951">
    <property type="component" value="Unassembled WGS sequence"/>
</dbReference>
<feature type="compositionally biased region" description="Polar residues" evidence="1">
    <location>
        <begin position="65"/>
        <end position="87"/>
    </location>
</feature>
<comment type="caution">
    <text evidence="2">The sequence shown here is derived from an EMBL/GenBank/DDBJ whole genome shotgun (WGS) entry which is preliminary data.</text>
</comment>
<keyword evidence="3" id="KW-1185">Reference proteome</keyword>
<reference evidence="2 3" key="1">
    <citation type="submission" date="2022-09" db="EMBL/GenBank/DDBJ databases">
        <authorList>
            <person name="Palmer J.M."/>
        </authorList>
    </citation>
    <scope>NUCLEOTIDE SEQUENCE [LARGE SCALE GENOMIC DNA]</scope>
    <source>
        <strain evidence="2 3">DSM 7382</strain>
    </source>
</reference>